<reference evidence="9" key="3">
    <citation type="submission" date="2019-12" db="EMBL/GenBank/DDBJ databases">
        <title>Microbes associate with the intestines of laboratory mice.</title>
        <authorList>
            <person name="Navarre W."/>
            <person name="Wong E."/>
        </authorList>
    </citation>
    <scope>NUCLEOTIDE SEQUENCE</scope>
    <source>
        <strain evidence="9">NM79_F5</strain>
    </source>
</reference>
<evidence type="ECO:0000256" key="8">
    <source>
        <dbReference type="SAM" id="Phobius"/>
    </source>
</evidence>
<dbReference type="EMBL" id="WSRQ01000028">
    <property type="protein sequence ID" value="MVX65251.1"/>
    <property type="molecule type" value="Genomic_DNA"/>
</dbReference>
<dbReference type="InterPro" id="IPR017225">
    <property type="entry name" value="Cell_shape_determin_MreD_prd"/>
</dbReference>
<dbReference type="Proteomes" id="UP000656077">
    <property type="component" value="Unassembled WGS sequence"/>
</dbReference>
<keyword evidence="5" id="KW-0133">Cell shape</keyword>
<keyword evidence="6 8" id="KW-1133">Transmembrane helix</keyword>
<reference evidence="11 13" key="2">
    <citation type="submission" date="2018-08" db="EMBL/GenBank/DDBJ databases">
        <title>Genome of Clostridium chromiireducens C1, DSM12136.</title>
        <authorList>
            <person name="Xing M."/>
            <person name="Wei Y."/>
            <person name="Ang E.L."/>
            <person name="Zhao H."/>
            <person name="Zhang Y."/>
        </authorList>
    </citation>
    <scope>NUCLEOTIDE SEQUENCE [LARGE SCALE GENOMIC DNA]</scope>
    <source>
        <strain evidence="11 13">C1</strain>
    </source>
</reference>
<dbReference type="OrthoDB" id="9796616at2"/>
<feature type="transmembrane region" description="Helical" evidence="8">
    <location>
        <begin position="132"/>
        <end position="151"/>
    </location>
</feature>
<evidence type="ECO:0000313" key="9">
    <source>
        <dbReference type="EMBL" id="MVX65251.1"/>
    </source>
</evidence>
<feature type="transmembrane region" description="Helical" evidence="8">
    <location>
        <begin position="29"/>
        <end position="44"/>
    </location>
</feature>
<dbReference type="InterPro" id="IPR007227">
    <property type="entry name" value="Cell_shape_determining_MreD"/>
</dbReference>
<dbReference type="Pfam" id="PF04093">
    <property type="entry name" value="MreD"/>
    <property type="match status" value="1"/>
</dbReference>
<evidence type="ECO:0000313" key="12">
    <source>
        <dbReference type="Proteomes" id="UP000191056"/>
    </source>
</evidence>
<name>A0A1V4IQF1_9CLOT</name>
<proteinExistence type="inferred from homology"/>
<dbReference type="Proteomes" id="UP000191056">
    <property type="component" value="Unassembled WGS sequence"/>
</dbReference>
<keyword evidence="3" id="KW-1003">Cell membrane</keyword>
<comment type="similarity">
    <text evidence="2">Belongs to the MreD family.</text>
</comment>
<evidence type="ECO:0000313" key="11">
    <source>
        <dbReference type="EMBL" id="RII32534.1"/>
    </source>
</evidence>
<evidence type="ECO:0000256" key="5">
    <source>
        <dbReference type="ARBA" id="ARBA00022960"/>
    </source>
</evidence>
<evidence type="ECO:0000256" key="2">
    <source>
        <dbReference type="ARBA" id="ARBA00007776"/>
    </source>
</evidence>
<dbReference type="GO" id="GO:0005886">
    <property type="term" value="C:plasma membrane"/>
    <property type="evidence" value="ECO:0007669"/>
    <property type="project" value="UniProtKB-SubCell"/>
</dbReference>
<evidence type="ECO:0000256" key="3">
    <source>
        <dbReference type="ARBA" id="ARBA00022475"/>
    </source>
</evidence>
<dbReference type="STRING" id="225345.CLCHR_21760"/>
<keyword evidence="7 8" id="KW-0472">Membrane</keyword>
<dbReference type="AlphaFoldDB" id="A0A1V4IQF1"/>
<dbReference type="GO" id="GO:0008360">
    <property type="term" value="P:regulation of cell shape"/>
    <property type="evidence" value="ECO:0007669"/>
    <property type="project" value="UniProtKB-KW"/>
</dbReference>
<evidence type="ECO:0000313" key="13">
    <source>
        <dbReference type="Proteomes" id="UP000265930"/>
    </source>
</evidence>
<evidence type="ECO:0000256" key="4">
    <source>
        <dbReference type="ARBA" id="ARBA00022692"/>
    </source>
</evidence>
<dbReference type="NCBIfam" id="TIGR03426">
    <property type="entry name" value="shape_MreD"/>
    <property type="match status" value="1"/>
</dbReference>
<evidence type="ECO:0000256" key="1">
    <source>
        <dbReference type="ARBA" id="ARBA00004651"/>
    </source>
</evidence>
<reference evidence="10 12" key="1">
    <citation type="submission" date="2017-03" db="EMBL/GenBank/DDBJ databases">
        <title>Genome sequence of Clostridium chromiireducens DSM 23318.</title>
        <authorList>
            <person name="Poehlein A."/>
            <person name="Daniel R."/>
        </authorList>
    </citation>
    <scope>NUCLEOTIDE SEQUENCE [LARGE SCALE GENOMIC DNA]</scope>
    <source>
        <strain evidence="10 12">DSM 23318</strain>
    </source>
</reference>
<dbReference type="RefSeq" id="WP_079439812.1">
    <property type="nucleotide sequence ID" value="NZ_MZGT01000026.1"/>
</dbReference>
<comment type="caution">
    <text evidence="10">The sequence shown here is derived from an EMBL/GenBank/DDBJ whole genome shotgun (WGS) entry which is preliminary data.</text>
</comment>
<organism evidence="10 12">
    <name type="scientific">Clostridium chromiireducens</name>
    <dbReference type="NCBI Taxonomy" id="225345"/>
    <lineage>
        <taxon>Bacteria</taxon>
        <taxon>Bacillati</taxon>
        <taxon>Bacillota</taxon>
        <taxon>Clostridia</taxon>
        <taxon>Eubacteriales</taxon>
        <taxon>Clostridiaceae</taxon>
        <taxon>Clostridium</taxon>
    </lineage>
</organism>
<gene>
    <name evidence="9" type="primary">mreD</name>
    <name evidence="10" type="ORF">CLCHR_21760</name>
    <name evidence="11" type="ORF">D2A34_22975</name>
    <name evidence="9" type="ORF">GKZ28_16285</name>
</gene>
<dbReference type="PIRSF" id="PIRSF037497">
    <property type="entry name" value="MreD_Clostridium/Treponema_prd"/>
    <property type="match status" value="1"/>
</dbReference>
<feature type="transmembrane region" description="Helical" evidence="8">
    <location>
        <begin position="74"/>
        <end position="91"/>
    </location>
</feature>
<comment type="subcellular location">
    <subcellularLocation>
        <location evidence="1">Cell membrane</location>
        <topology evidence="1">Multi-pass membrane protein</topology>
    </subcellularLocation>
</comment>
<sequence length="163" mass="18536">MEKLIIILVSIGLVILDNSLVPFFSIKGAYPSLLFTFAIAFSLINGKEKAVFIGVISGVLQDIFFFNGFGVNSLLNLFLCLLASLIGAGIIKNKRLIPVVSIFFITIIKYMGILTIFYILRINIEFSRSIAMGIYNSVVMFFVYKLVMNIYDDEYSKQRWRFK</sequence>
<evidence type="ECO:0000256" key="7">
    <source>
        <dbReference type="ARBA" id="ARBA00023136"/>
    </source>
</evidence>
<keyword evidence="12" id="KW-1185">Reference proteome</keyword>
<dbReference type="EMBL" id="MZGT01000026">
    <property type="protein sequence ID" value="OPJ62040.1"/>
    <property type="molecule type" value="Genomic_DNA"/>
</dbReference>
<dbReference type="Proteomes" id="UP000265930">
    <property type="component" value="Unassembled WGS sequence"/>
</dbReference>
<evidence type="ECO:0000313" key="10">
    <source>
        <dbReference type="EMBL" id="OPJ62040.1"/>
    </source>
</evidence>
<evidence type="ECO:0000256" key="6">
    <source>
        <dbReference type="ARBA" id="ARBA00022989"/>
    </source>
</evidence>
<dbReference type="EMBL" id="QXDJ01000007">
    <property type="protein sequence ID" value="RII32534.1"/>
    <property type="molecule type" value="Genomic_DNA"/>
</dbReference>
<keyword evidence="4 8" id="KW-0812">Transmembrane</keyword>
<accession>A0A1V4IQF1</accession>
<feature type="transmembrane region" description="Helical" evidence="8">
    <location>
        <begin position="98"/>
        <end position="120"/>
    </location>
</feature>
<protein>
    <submittedName>
        <fullName evidence="10">Rod shape-determining protein MreD</fullName>
    </submittedName>
</protein>